<evidence type="ECO:0000256" key="2">
    <source>
        <dbReference type="ARBA" id="ARBA00022884"/>
    </source>
</evidence>
<gene>
    <name evidence="8" type="ORF">AUK05_03055</name>
</gene>
<dbReference type="AlphaFoldDB" id="A0A1J5HPN7"/>
<evidence type="ECO:0000256" key="7">
    <source>
        <dbReference type="SAM" id="MobiDB-lite"/>
    </source>
</evidence>
<dbReference type="GO" id="GO:0005840">
    <property type="term" value="C:ribosome"/>
    <property type="evidence" value="ECO:0007669"/>
    <property type="project" value="UniProtKB-KW"/>
</dbReference>
<keyword evidence="1" id="KW-0699">rRNA-binding</keyword>
<dbReference type="GO" id="GO:1990904">
    <property type="term" value="C:ribonucleoprotein complex"/>
    <property type="evidence" value="ECO:0007669"/>
    <property type="project" value="UniProtKB-KW"/>
</dbReference>
<dbReference type="EMBL" id="MNZO01000045">
    <property type="protein sequence ID" value="OIP86684.1"/>
    <property type="molecule type" value="Genomic_DNA"/>
</dbReference>
<feature type="compositionally biased region" description="Basic residues" evidence="7">
    <location>
        <begin position="90"/>
        <end position="100"/>
    </location>
</feature>
<accession>A0A1J5HPN7</accession>
<proteinExistence type="predicted"/>
<dbReference type="GO" id="GO:0003735">
    <property type="term" value="F:structural constituent of ribosome"/>
    <property type="evidence" value="ECO:0007669"/>
    <property type="project" value="InterPro"/>
</dbReference>
<reference evidence="8 9" key="1">
    <citation type="journal article" date="2016" name="Environ. Microbiol.">
        <title>Genomic resolution of a cold subsurface aquifer community provides metabolic insights for novel microbes adapted to high CO concentrations.</title>
        <authorList>
            <person name="Probst A.J."/>
            <person name="Castelle C.J."/>
            <person name="Singh A."/>
            <person name="Brown C.T."/>
            <person name="Anantharaman K."/>
            <person name="Sharon I."/>
            <person name="Hug L.A."/>
            <person name="Burstein D."/>
            <person name="Emerson J.B."/>
            <person name="Thomas B.C."/>
            <person name="Banfield J.F."/>
        </authorList>
    </citation>
    <scope>NUCLEOTIDE SEQUENCE [LARGE SCALE GENOMIC DNA]</scope>
    <source>
        <strain evidence="8">CG2_30_35_20</strain>
    </source>
</reference>
<keyword evidence="3" id="KW-0689">Ribosomal protein</keyword>
<keyword evidence="4" id="KW-0687">Ribonucleoprotein</keyword>
<comment type="caution">
    <text evidence="8">The sequence shown here is derived from an EMBL/GenBank/DDBJ whole genome shotgun (WGS) entry which is preliminary data.</text>
</comment>
<evidence type="ECO:0000313" key="9">
    <source>
        <dbReference type="Proteomes" id="UP000182344"/>
    </source>
</evidence>
<name>A0A1J5HPN7_9BACT</name>
<evidence type="ECO:0000313" key="8">
    <source>
        <dbReference type="EMBL" id="OIP86684.1"/>
    </source>
</evidence>
<sequence>MPISRSAKKSLRKSVKNKKVNVSFKEKLKKLIKLYLVKPTEKGYKEVQSMLDVAKQKNIFHINKVSRLKSRLNKKYGADKEGVKTATKQTAKKKTTKKMA</sequence>
<dbReference type="InterPro" id="IPR002583">
    <property type="entry name" value="Ribosomal_bS20"/>
</dbReference>
<evidence type="ECO:0000256" key="5">
    <source>
        <dbReference type="ARBA" id="ARBA00035136"/>
    </source>
</evidence>
<organism evidence="8 9">
    <name type="scientific">Candidatus Shapirobacteria bacterium CG2_30_35_20</name>
    <dbReference type="NCBI Taxonomy" id="1805376"/>
    <lineage>
        <taxon>Bacteria</taxon>
        <taxon>Candidatus Shapironibacteriota</taxon>
    </lineage>
</organism>
<evidence type="ECO:0000256" key="6">
    <source>
        <dbReference type="ARBA" id="ARBA00035343"/>
    </source>
</evidence>
<feature type="region of interest" description="Disordered" evidence="7">
    <location>
        <begin position="78"/>
        <end position="100"/>
    </location>
</feature>
<evidence type="ECO:0000256" key="1">
    <source>
        <dbReference type="ARBA" id="ARBA00022730"/>
    </source>
</evidence>
<dbReference type="Proteomes" id="UP000182344">
    <property type="component" value="Unassembled WGS sequence"/>
</dbReference>
<dbReference type="NCBIfam" id="TIGR00029">
    <property type="entry name" value="S20"/>
    <property type="match status" value="1"/>
</dbReference>
<dbReference type="GO" id="GO:0019843">
    <property type="term" value="F:rRNA binding"/>
    <property type="evidence" value="ECO:0007669"/>
    <property type="project" value="UniProtKB-KW"/>
</dbReference>
<dbReference type="GO" id="GO:0006412">
    <property type="term" value="P:translation"/>
    <property type="evidence" value="ECO:0007669"/>
    <property type="project" value="InterPro"/>
</dbReference>
<protein>
    <recommendedName>
        <fullName evidence="5">Small ribosomal subunit protein bS20</fullName>
    </recommendedName>
    <alternativeName>
        <fullName evidence="6">30S ribosomal protein S20</fullName>
    </alternativeName>
</protein>
<evidence type="ECO:0000256" key="3">
    <source>
        <dbReference type="ARBA" id="ARBA00022980"/>
    </source>
</evidence>
<dbReference type="SUPFAM" id="SSF46992">
    <property type="entry name" value="Ribosomal protein S20"/>
    <property type="match status" value="1"/>
</dbReference>
<dbReference type="InterPro" id="IPR036510">
    <property type="entry name" value="Ribosomal_bS20_sf"/>
</dbReference>
<evidence type="ECO:0000256" key="4">
    <source>
        <dbReference type="ARBA" id="ARBA00023274"/>
    </source>
</evidence>
<keyword evidence="2" id="KW-0694">RNA-binding</keyword>
<dbReference type="STRING" id="1805376.AUK05_03055"/>
<dbReference type="Gene3D" id="1.20.58.110">
    <property type="entry name" value="Ribosomal protein S20"/>
    <property type="match status" value="1"/>
</dbReference>
<dbReference type="Pfam" id="PF01649">
    <property type="entry name" value="Ribosomal_S20p"/>
    <property type="match status" value="1"/>
</dbReference>